<evidence type="ECO:0000256" key="2">
    <source>
        <dbReference type="ARBA" id="ARBA00004749"/>
    </source>
</evidence>
<evidence type="ECO:0000256" key="1">
    <source>
        <dbReference type="ARBA" id="ARBA00001974"/>
    </source>
</evidence>
<dbReference type="SUPFAM" id="SSF51905">
    <property type="entry name" value="FAD/NAD(P)-binding domain"/>
    <property type="match status" value="1"/>
</dbReference>
<evidence type="ECO:0000256" key="3">
    <source>
        <dbReference type="ARBA" id="ARBA00005349"/>
    </source>
</evidence>
<dbReference type="InterPro" id="IPR002938">
    <property type="entry name" value="FAD-bd"/>
</dbReference>
<keyword evidence="5" id="KW-0274">FAD</keyword>
<dbReference type="GO" id="GO:0008682">
    <property type="term" value="F:3-demethoxyubiquinol 3-hydroxylase activity"/>
    <property type="evidence" value="ECO:0007669"/>
    <property type="project" value="TreeGrafter"/>
</dbReference>
<comment type="cofactor">
    <cofactor evidence="1">
        <name>FAD</name>
        <dbReference type="ChEBI" id="CHEBI:57692"/>
    </cofactor>
</comment>
<dbReference type="InterPro" id="IPR036188">
    <property type="entry name" value="FAD/NAD-bd_sf"/>
</dbReference>
<keyword evidence="7" id="KW-0503">Monooxygenase</keyword>
<comment type="subunit">
    <text evidence="8">Component of the Ubi complex metabolon, which regroups five ubiquinone biosynthesis proteins (UbiE, UbiF, UbiG, UbiH and UbiI) and two accessory factors (UbiK and the lipid-binding protein UbiJ).</text>
</comment>
<dbReference type="FunFam" id="3.50.50.60:FF:000021">
    <property type="entry name" value="Ubiquinone biosynthesis monooxygenase COQ6"/>
    <property type="match status" value="1"/>
</dbReference>
<feature type="domain" description="FAD-binding" evidence="9">
    <location>
        <begin position="4"/>
        <end position="337"/>
    </location>
</feature>
<keyword evidence="6" id="KW-0560">Oxidoreductase</keyword>
<dbReference type="AlphaFoldDB" id="A0A7Y0Q5P3"/>
<dbReference type="InterPro" id="IPR010971">
    <property type="entry name" value="UbiH/COQ6"/>
</dbReference>
<dbReference type="GO" id="GO:0110142">
    <property type="term" value="C:ubiquinone biosynthesis complex"/>
    <property type="evidence" value="ECO:0007669"/>
    <property type="project" value="UniProtKB-ARBA"/>
</dbReference>
<keyword evidence="11" id="KW-1185">Reference proteome</keyword>
<dbReference type="NCBIfam" id="TIGR01988">
    <property type="entry name" value="Ubi-OHases"/>
    <property type="match status" value="1"/>
</dbReference>
<organism evidence="10 11">
    <name type="scientific">Thalassotalea algicola</name>
    <dbReference type="NCBI Taxonomy" id="2716224"/>
    <lineage>
        <taxon>Bacteria</taxon>
        <taxon>Pseudomonadati</taxon>
        <taxon>Pseudomonadota</taxon>
        <taxon>Gammaproteobacteria</taxon>
        <taxon>Alteromonadales</taxon>
        <taxon>Colwelliaceae</taxon>
        <taxon>Thalassotalea</taxon>
    </lineage>
</organism>
<dbReference type="PANTHER" id="PTHR43876">
    <property type="entry name" value="UBIQUINONE BIOSYNTHESIS MONOOXYGENASE COQ6, MITOCHONDRIAL"/>
    <property type="match status" value="1"/>
</dbReference>
<reference evidence="10 11" key="1">
    <citation type="submission" date="2020-04" db="EMBL/GenBank/DDBJ databases">
        <title>Thalassotalea sp. M1531, isolated from the surface of marine red alga.</title>
        <authorList>
            <person name="Pang L."/>
            <person name="Lu D.-C."/>
        </authorList>
    </citation>
    <scope>NUCLEOTIDE SEQUENCE [LARGE SCALE GENOMIC DNA]</scope>
    <source>
        <strain evidence="10 11">M1531</strain>
    </source>
</reference>
<comment type="pathway">
    <text evidence="2">Cofactor biosynthesis; ubiquinone biosynthesis.</text>
</comment>
<evidence type="ECO:0000313" key="10">
    <source>
        <dbReference type="EMBL" id="NMP31204.1"/>
    </source>
</evidence>
<proteinExistence type="inferred from homology"/>
<keyword evidence="4" id="KW-0285">Flavoprotein</keyword>
<dbReference type="GO" id="GO:0006744">
    <property type="term" value="P:ubiquinone biosynthetic process"/>
    <property type="evidence" value="ECO:0007669"/>
    <property type="project" value="UniProtKB-UniPathway"/>
</dbReference>
<dbReference type="Pfam" id="PF01494">
    <property type="entry name" value="FAD_binding_3"/>
    <property type="match status" value="1"/>
</dbReference>
<dbReference type="Proteomes" id="UP000568664">
    <property type="component" value="Unassembled WGS sequence"/>
</dbReference>
<dbReference type="PRINTS" id="PR00420">
    <property type="entry name" value="RNGMNOXGNASE"/>
</dbReference>
<sequence>MQQSDIIVVGGGMVGAASALSLAQLGLKVTVLERNEPKAFSMEQPFDLRVSAISTASENLLRDLGAWQQIMDWRLCPYRRLGVWESELAYAEFDADSIRLPHLGHIVENRLIQLALWQQIKHHDNVEIVLGQEISNFNQDGEGVTLTTSSKTFSAKVILAADGANSMIRTLAGIGCTGWNYSQSAMLINVETQRPQQDITWQQFFPSGPVAMLPMPGNSASLVWYNSREKIKQLAQMNSDELTDEIHKTFPKRLGGVKVIDKAYFPLTRQHANQYQKGRVLLLGDAAHTINPLAGQGVNIGFKDVKMLSTIIASAIGEGKCWHDFSILAQYEKTRRPDNLLMMSAMDGLYATFSNNSALLKVVRNIGLFAAHRAPLVKSKVLKYACGL</sequence>
<dbReference type="RefSeq" id="WP_169074534.1">
    <property type="nucleotide sequence ID" value="NZ_JABBXH010000002.1"/>
</dbReference>
<evidence type="ECO:0000256" key="6">
    <source>
        <dbReference type="ARBA" id="ARBA00023002"/>
    </source>
</evidence>
<evidence type="ECO:0000259" key="9">
    <source>
        <dbReference type="Pfam" id="PF01494"/>
    </source>
</evidence>
<dbReference type="GO" id="GO:0071949">
    <property type="term" value="F:FAD binding"/>
    <property type="evidence" value="ECO:0007669"/>
    <property type="project" value="InterPro"/>
</dbReference>
<dbReference type="PANTHER" id="PTHR43876:SF10">
    <property type="entry name" value="3-DEMETHOXYUBIQUINOL 3-HYDROXYLASE"/>
    <property type="match status" value="1"/>
</dbReference>
<gene>
    <name evidence="10" type="ORF">HII17_06470</name>
</gene>
<evidence type="ECO:0000256" key="7">
    <source>
        <dbReference type="ARBA" id="ARBA00023033"/>
    </source>
</evidence>
<evidence type="ECO:0000313" key="11">
    <source>
        <dbReference type="Proteomes" id="UP000568664"/>
    </source>
</evidence>
<comment type="similarity">
    <text evidence="3">Belongs to the UbiH/COQ6 family.</text>
</comment>
<dbReference type="InterPro" id="IPR051205">
    <property type="entry name" value="UbiH/COQ6_monooxygenase"/>
</dbReference>
<evidence type="ECO:0000256" key="5">
    <source>
        <dbReference type="ARBA" id="ARBA00022827"/>
    </source>
</evidence>
<protein>
    <submittedName>
        <fullName evidence="10">FAD-dependent oxidoreductase</fullName>
    </submittedName>
</protein>
<accession>A0A7Y0Q5P3</accession>
<evidence type="ECO:0000256" key="4">
    <source>
        <dbReference type="ARBA" id="ARBA00022630"/>
    </source>
</evidence>
<evidence type="ECO:0000256" key="8">
    <source>
        <dbReference type="ARBA" id="ARBA00065734"/>
    </source>
</evidence>
<dbReference type="UniPathway" id="UPA00232"/>
<dbReference type="EMBL" id="JABBXH010000002">
    <property type="protein sequence ID" value="NMP31204.1"/>
    <property type="molecule type" value="Genomic_DNA"/>
</dbReference>
<dbReference type="Gene3D" id="3.50.50.60">
    <property type="entry name" value="FAD/NAD(P)-binding domain"/>
    <property type="match status" value="2"/>
</dbReference>
<name>A0A7Y0Q5P3_9GAMM</name>
<comment type="caution">
    <text evidence="10">The sequence shown here is derived from an EMBL/GenBank/DDBJ whole genome shotgun (WGS) entry which is preliminary data.</text>
</comment>